<reference evidence="2" key="1">
    <citation type="submission" date="2015-02" db="EMBL/GenBank/DDBJ databases">
        <title>Draft Genome of Frankia sp. CpI1-S.</title>
        <authorList>
            <person name="Oshone R.T."/>
            <person name="Ngom M."/>
            <person name="Ghodhbane-Gtari F."/>
            <person name="Gtari M."/>
            <person name="Morris K."/>
            <person name="Thomas K."/>
            <person name="Sen A."/>
            <person name="Tisa L.S."/>
        </authorList>
    </citation>
    <scope>NUCLEOTIDE SEQUENCE [LARGE SCALE GENOMIC DNA]</scope>
    <source>
        <strain evidence="2">CpI1-S</strain>
    </source>
</reference>
<dbReference type="PATRIC" id="fig|1502723.3.peg.735"/>
<evidence type="ECO:0008006" key="3">
    <source>
        <dbReference type="Google" id="ProtNLM"/>
    </source>
</evidence>
<evidence type="ECO:0000313" key="2">
    <source>
        <dbReference type="Proteomes" id="UP000032545"/>
    </source>
</evidence>
<dbReference type="EMBL" id="JYFN01000101">
    <property type="protein sequence ID" value="KJE19503.1"/>
    <property type="molecule type" value="Genomic_DNA"/>
</dbReference>
<dbReference type="Pfam" id="PF04465">
    <property type="entry name" value="DUF499"/>
    <property type="match status" value="1"/>
</dbReference>
<dbReference type="Proteomes" id="UP000032545">
    <property type="component" value="Unassembled WGS sequence"/>
</dbReference>
<evidence type="ECO:0000313" key="1">
    <source>
        <dbReference type="EMBL" id="KJE19503.1"/>
    </source>
</evidence>
<comment type="caution">
    <text evidence="1">The sequence shown here is derived from an EMBL/GenBank/DDBJ whole genome shotgun (WGS) entry which is preliminary data.</text>
</comment>
<protein>
    <recommendedName>
        <fullName evidence="3">ATPase (AAA+ superfamily)</fullName>
    </recommendedName>
</protein>
<name>A0A0D8B5D4_9ACTN</name>
<gene>
    <name evidence="1" type="ORF">FF36_06214</name>
</gene>
<sequence length="1073" mass="115429">MALRSVRETCEPRKDVLAGSMSDNQFAAQLDKVVRDADGYEVYGDPDRFFTLTYPTTGLRELISRTFGRLAEVKGAEGEHGVLRAETSFGGGKTHSLMAVYHLARGARPADIANFVDPSLLPDGPVQVAAVVGDALDPISGLVTNGLTTHTVWGEIGAQLGAKAHAVLQASDEARTAPGTETLRKAFGGRKTVVMIDEIAQHLRQVAESGSEEVRRSAAQIPVFLKNLFEVAMGDRNTVVIVSLAGAGDAYAKETARLGAMLDESLGHADRTRGEATSVLARSGFVIEPATDREIAEILKRRLFADIDAAAAREAGEAYRGLYEAVHGAVPLGGGADSPAAYAEAVTASYPFHPELIRVLDKRLSGIPTFHRARGALRLLAEVVAGIWETDDDAAIVNVADIDLARPAVLNRLTVAVERAPFAGVAQVDIAGPDSHCGQVDQTRFHGRPAYATRVARTVFLHSLELKAGVGAGPAEYVLGTLRPGEDPEILDEALREAERVCWHLTYDGTRWRFHTEPNVNKIVEDGKRDIPNTRTTEETKELVRKAFANDSGILAVPFPASPAEVEDTTRLRVAVFDYDHVSVVGRHAGSPPRQVQEIREHATAAGQLRTFLNSVVFVVADAEAVENLKDQVRARLALEALLAEPARMATFASEVQAKVSRMYDDSLLNTRIAITRCYKHVYFPVRDAGSGNLTHRELPAAQKGDAERSAVRTIRNLLANEGKIRDQPISTDWLHDRAWATPAATTTKKVAEWFWRDPGAQILLDATLLTDAIKKGITHDGWVYYDADAGKAYGAGGPMPAIMISDTAQLLAAAEAASRGLLGRAPTVQDVLAVVTTQMIGPTLRAALEQRCRKEPAKAQVADVLAEAFRQSKLVVTSAIPASGVKALGVKEIRERSLDTFHVLTRSEADRLGVVIGDTRRVTRIDPKTGPAGVALTNFRDDLVDKNRPLAMLRLTVQGDSGRGTGDLDLMTMALAQLPKHQITVAVDVTAELPGLDGWVQVHLNGDKMDYQQVSAKLAPLLKAASEVDGSMVVSVDFGEAGVDVDDPALVQVDTVVRKLAPAEVTLDGTLA</sequence>
<accession>A0A0D8B5D4</accession>
<proteinExistence type="predicted"/>
<dbReference type="AlphaFoldDB" id="A0A0D8B5D4"/>
<reference evidence="1 2" key="2">
    <citation type="journal article" date="2016" name="Genome Announc.">
        <title>Permanent Draft Genome Sequences for Two Variants of Frankia sp. Strain CpI1, the First Frankia Strain Isolated from Root Nodules of Comptonia peregrina.</title>
        <authorList>
            <person name="Oshone R."/>
            <person name="Hurst S.G.IV."/>
            <person name="Abebe-Akele F."/>
            <person name="Simpson S."/>
            <person name="Morris K."/>
            <person name="Thomas W.K."/>
            <person name="Tisa L.S."/>
        </authorList>
    </citation>
    <scope>NUCLEOTIDE SEQUENCE [LARGE SCALE GENOMIC DNA]</scope>
    <source>
        <strain evidence="2">CpI1-S</strain>
    </source>
</reference>
<organism evidence="1 2">
    <name type="scientific">Frankia torreyi</name>
    <dbReference type="NCBI Taxonomy" id="1856"/>
    <lineage>
        <taxon>Bacteria</taxon>
        <taxon>Bacillati</taxon>
        <taxon>Actinomycetota</taxon>
        <taxon>Actinomycetes</taxon>
        <taxon>Frankiales</taxon>
        <taxon>Frankiaceae</taxon>
        <taxon>Frankia</taxon>
    </lineage>
</organism>
<dbReference type="InterPro" id="IPR007555">
    <property type="entry name" value="DUF499"/>
</dbReference>
<keyword evidence="2" id="KW-1185">Reference proteome</keyword>